<dbReference type="Pfam" id="PF08240">
    <property type="entry name" value="ADH_N"/>
    <property type="match status" value="1"/>
</dbReference>
<accession>A0A0A1DU30</accession>
<dbReference type="Pfam" id="PF00107">
    <property type="entry name" value="ADH_zinc_N"/>
    <property type="match status" value="1"/>
</dbReference>
<dbReference type="InterPro" id="IPR020843">
    <property type="entry name" value="ER"/>
</dbReference>
<dbReference type="HOGENOM" id="CLU_026673_11_2_11"/>
<dbReference type="EC" id="1.1.1.1" evidence="7"/>
<evidence type="ECO:0000256" key="3">
    <source>
        <dbReference type="ARBA" id="ARBA00022723"/>
    </source>
</evidence>
<dbReference type="STRING" id="2045.KR76_22225"/>
<gene>
    <name evidence="7" type="ORF">KR76_22225</name>
</gene>
<dbReference type="Gene3D" id="3.90.180.10">
    <property type="entry name" value="Medium-chain alcohol dehydrogenases, catalytic domain"/>
    <property type="match status" value="2"/>
</dbReference>
<dbReference type="AlphaFoldDB" id="A0A0A1DU30"/>
<evidence type="ECO:0000313" key="7">
    <source>
        <dbReference type="EMBL" id="AIY20112.2"/>
    </source>
</evidence>
<dbReference type="PANTHER" id="PTHR43350:SF17">
    <property type="entry name" value="NAD-DEPENDENT ALCOHOL DEHYDROGENASE"/>
    <property type="match status" value="1"/>
</dbReference>
<keyword evidence="4 6" id="KW-0862">Zinc</keyword>
<dbReference type="CDD" id="cd08254">
    <property type="entry name" value="hydroxyacyl_CoA_DH"/>
    <property type="match status" value="1"/>
</dbReference>
<dbReference type="PANTHER" id="PTHR43350">
    <property type="entry name" value="NAD-DEPENDENT ALCOHOL DEHYDROGENASE"/>
    <property type="match status" value="1"/>
</dbReference>
<evidence type="ECO:0000313" key="8">
    <source>
        <dbReference type="Proteomes" id="UP000030300"/>
    </source>
</evidence>
<dbReference type="InterPro" id="IPR013154">
    <property type="entry name" value="ADH-like_N"/>
</dbReference>
<dbReference type="InterPro" id="IPR002328">
    <property type="entry name" value="ADH_Zn_CS"/>
</dbReference>
<evidence type="ECO:0000256" key="6">
    <source>
        <dbReference type="RuleBase" id="RU361277"/>
    </source>
</evidence>
<proteinExistence type="inferred from homology"/>
<evidence type="ECO:0000256" key="5">
    <source>
        <dbReference type="ARBA" id="ARBA00023002"/>
    </source>
</evidence>
<dbReference type="GO" id="GO:0008270">
    <property type="term" value="F:zinc ion binding"/>
    <property type="evidence" value="ECO:0007669"/>
    <property type="project" value="InterPro"/>
</dbReference>
<keyword evidence="3 6" id="KW-0479">Metal-binding</keyword>
<dbReference type="RefSeq" id="WP_200887009.1">
    <property type="nucleotide sequence ID" value="NZ_BJMC01000012.1"/>
</dbReference>
<dbReference type="InterPro" id="IPR011032">
    <property type="entry name" value="GroES-like_sf"/>
</dbReference>
<dbReference type="SUPFAM" id="SSF50129">
    <property type="entry name" value="GroES-like"/>
    <property type="match status" value="1"/>
</dbReference>
<reference evidence="7 8" key="1">
    <citation type="journal article" date="2015" name="Genome Announc.">
        <title>Complete Genome Sequence of Steroid-Transforming Nocardioides simplex VKM Ac-2033D.</title>
        <authorList>
            <person name="Shtratnikova V.Y."/>
            <person name="Schelkunov M.I."/>
            <person name="Pekov Y.A."/>
            <person name="Fokina V.V."/>
            <person name="Logacheva M.D."/>
            <person name="Sokolov S.L."/>
            <person name="Bragin E.Y."/>
            <person name="Ashapkin V.V."/>
            <person name="Donova M.V."/>
        </authorList>
    </citation>
    <scope>NUCLEOTIDE SEQUENCE [LARGE SCALE GENOMIC DNA]</scope>
    <source>
        <strain evidence="7 8">VKM Ac-2033D</strain>
    </source>
</reference>
<keyword evidence="8" id="KW-1185">Reference proteome</keyword>
<dbReference type="eggNOG" id="COG1064">
    <property type="taxonomic scope" value="Bacteria"/>
</dbReference>
<name>A0A0A1DU30_NOCSI</name>
<organism evidence="7 8">
    <name type="scientific">Nocardioides simplex</name>
    <name type="common">Arthrobacter simplex</name>
    <dbReference type="NCBI Taxonomy" id="2045"/>
    <lineage>
        <taxon>Bacteria</taxon>
        <taxon>Bacillati</taxon>
        <taxon>Actinomycetota</taxon>
        <taxon>Actinomycetes</taxon>
        <taxon>Propionibacteriales</taxon>
        <taxon>Nocardioidaceae</taxon>
        <taxon>Pimelobacter</taxon>
    </lineage>
</organism>
<dbReference type="Gene3D" id="3.40.50.720">
    <property type="entry name" value="NAD(P)-binding Rossmann-like Domain"/>
    <property type="match status" value="1"/>
</dbReference>
<dbReference type="KEGG" id="psim:KR76_22225"/>
<dbReference type="InterPro" id="IPR036291">
    <property type="entry name" value="NAD(P)-bd_dom_sf"/>
</dbReference>
<dbReference type="SUPFAM" id="SSF51735">
    <property type="entry name" value="NAD(P)-binding Rossmann-fold domains"/>
    <property type="match status" value="1"/>
</dbReference>
<dbReference type="InterPro" id="IPR013149">
    <property type="entry name" value="ADH-like_C"/>
</dbReference>
<dbReference type="GO" id="GO:0004022">
    <property type="term" value="F:alcohol dehydrogenase (NAD+) activity"/>
    <property type="evidence" value="ECO:0007669"/>
    <property type="project" value="UniProtKB-EC"/>
</dbReference>
<dbReference type="Proteomes" id="UP000030300">
    <property type="component" value="Chromosome"/>
</dbReference>
<comment type="cofactor">
    <cofactor evidence="1 6">
        <name>Zn(2+)</name>
        <dbReference type="ChEBI" id="CHEBI:29105"/>
    </cofactor>
</comment>
<sequence>MDGTLSATRTMQAWRMTGTGEPLRLDEVPVPAAGPGEVLVEVRAAGLCHTDVGILHDATWTERVGPFPLTLGHEVAGVIAGLGPDVTGWALGDRVAVNPAGATRPGLGRDGGYGPYVVALPADLVAVPDALSFELAAAGTDAGRAPYRAVVVRGEVGPGDKVGIIGLGGLGQVGARIAVLRGAEVYAAEPKEALWPMARSLGVHAVAADITAFADAGLDVVVDFAGFGTTTAAAIDVVREHGRVVQVGMGRLEATISTNALILKQVTLLGSRGGTVDDIAAVYAMFASGELFPALELIGFDDIPAALARLHAGEVTGRVVARYP</sequence>
<dbReference type="EMBL" id="CP009896">
    <property type="protein sequence ID" value="AIY20112.2"/>
    <property type="molecule type" value="Genomic_DNA"/>
</dbReference>
<protein>
    <submittedName>
        <fullName evidence="7">Alcohol dehydrogenase</fullName>
        <ecNumber evidence="7">1.1.1.1</ecNumber>
    </submittedName>
</protein>
<comment type="similarity">
    <text evidence="2 6">Belongs to the zinc-containing alcohol dehydrogenase family.</text>
</comment>
<dbReference type="GeneID" id="96611499"/>
<evidence type="ECO:0000256" key="2">
    <source>
        <dbReference type="ARBA" id="ARBA00008072"/>
    </source>
</evidence>
<dbReference type="PROSITE" id="PS00059">
    <property type="entry name" value="ADH_ZINC"/>
    <property type="match status" value="1"/>
</dbReference>
<keyword evidence="5 7" id="KW-0560">Oxidoreductase</keyword>
<evidence type="ECO:0000256" key="4">
    <source>
        <dbReference type="ARBA" id="ARBA00022833"/>
    </source>
</evidence>
<dbReference type="SMART" id="SM00829">
    <property type="entry name" value="PKS_ER"/>
    <property type="match status" value="1"/>
</dbReference>
<evidence type="ECO:0000256" key="1">
    <source>
        <dbReference type="ARBA" id="ARBA00001947"/>
    </source>
</evidence>